<dbReference type="CDD" id="cd10845">
    <property type="entry name" value="DSRM_RNAse_III_family"/>
    <property type="match status" value="1"/>
</dbReference>
<dbReference type="STRING" id="1817814.A2V81_02515"/>
<dbReference type="PANTHER" id="PTHR11207:SF0">
    <property type="entry name" value="RIBONUCLEASE 3"/>
    <property type="match status" value="1"/>
</dbReference>
<comment type="function">
    <text evidence="9">Digests double-stranded RNA. Involved in the processing of primary rRNA transcript to yield the immediate precursors to the large and small rRNAs (23S and 16S). Processes some mRNAs, and tRNAs when they are encoded in the rRNA operon. Processes pre-crRNA and tracrRNA of type II CRISPR loci if present in the organism.</text>
</comment>
<keyword evidence="8 9" id="KW-0694">RNA-binding</keyword>
<dbReference type="InterPro" id="IPR014720">
    <property type="entry name" value="dsRBD_dom"/>
</dbReference>
<evidence type="ECO:0000256" key="10">
    <source>
        <dbReference type="SAM" id="MobiDB-lite"/>
    </source>
</evidence>
<dbReference type="GO" id="GO:0046872">
    <property type="term" value="F:metal ion binding"/>
    <property type="evidence" value="ECO:0007669"/>
    <property type="project" value="UniProtKB-KW"/>
</dbReference>
<evidence type="ECO:0000313" key="14">
    <source>
        <dbReference type="Proteomes" id="UP000177614"/>
    </source>
</evidence>
<evidence type="ECO:0000256" key="8">
    <source>
        <dbReference type="ARBA" id="ARBA00022884"/>
    </source>
</evidence>
<comment type="catalytic activity">
    <reaction evidence="1 9">
        <text>Endonucleolytic cleavage to 5'-phosphomonoester.</text>
        <dbReference type="EC" id="3.1.26.3"/>
    </reaction>
</comment>
<organism evidence="13 14">
    <name type="scientific">Candidatus Abawacabacteria bacterium RBG_16_42_10</name>
    <dbReference type="NCBI Taxonomy" id="1817814"/>
    <lineage>
        <taxon>Bacteria</taxon>
        <taxon>Candidatus Abawacaibacteriota</taxon>
    </lineage>
</organism>
<dbReference type="InterPro" id="IPR036389">
    <property type="entry name" value="RNase_III_sf"/>
</dbReference>
<evidence type="ECO:0000259" key="12">
    <source>
        <dbReference type="PROSITE" id="PS50142"/>
    </source>
</evidence>
<evidence type="ECO:0000313" key="13">
    <source>
        <dbReference type="EMBL" id="OGC82374.1"/>
    </source>
</evidence>
<dbReference type="PROSITE" id="PS00517">
    <property type="entry name" value="RNASE_3_1"/>
    <property type="match status" value="1"/>
</dbReference>
<dbReference type="Gene3D" id="3.30.160.20">
    <property type="match status" value="1"/>
</dbReference>
<accession>A0A1F4XLA7</accession>
<dbReference type="Pfam" id="PF00035">
    <property type="entry name" value="dsrm"/>
    <property type="match status" value="1"/>
</dbReference>
<dbReference type="NCBIfam" id="TIGR02191">
    <property type="entry name" value="RNaseIII"/>
    <property type="match status" value="1"/>
</dbReference>
<dbReference type="HAMAP" id="MF_00104">
    <property type="entry name" value="RNase_III"/>
    <property type="match status" value="1"/>
</dbReference>
<feature type="binding site" evidence="9">
    <location>
        <position position="48"/>
    </location>
    <ligand>
        <name>Mg(2+)</name>
        <dbReference type="ChEBI" id="CHEBI:18420"/>
    </ligand>
</feature>
<dbReference type="PROSITE" id="PS50142">
    <property type="entry name" value="RNASE_3_2"/>
    <property type="match status" value="1"/>
</dbReference>
<dbReference type="SMART" id="SM00358">
    <property type="entry name" value="DSRM"/>
    <property type="match status" value="1"/>
</dbReference>
<evidence type="ECO:0000256" key="5">
    <source>
        <dbReference type="ARBA" id="ARBA00022722"/>
    </source>
</evidence>
<dbReference type="CDD" id="cd00593">
    <property type="entry name" value="RIBOc"/>
    <property type="match status" value="1"/>
</dbReference>
<keyword evidence="6 9" id="KW-0255">Endonuclease</keyword>
<name>A0A1F4XLA7_9BACT</name>
<dbReference type="SUPFAM" id="SSF69065">
    <property type="entry name" value="RNase III domain-like"/>
    <property type="match status" value="1"/>
</dbReference>
<dbReference type="Pfam" id="PF14622">
    <property type="entry name" value="Ribonucleas_3_3"/>
    <property type="match status" value="1"/>
</dbReference>
<comment type="similarity">
    <text evidence="2">Belongs to the ribonuclease III family.</text>
</comment>
<dbReference type="SUPFAM" id="SSF54768">
    <property type="entry name" value="dsRNA-binding domain-like"/>
    <property type="match status" value="1"/>
</dbReference>
<dbReference type="GO" id="GO:0006397">
    <property type="term" value="P:mRNA processing"/>
    <property type="evidence" value="ECO:0007669"/>
    <property type="project" value="UniProtKB-UniRule"/>
</dbReference>
<dbReference type="InterPro" id="IPR011907">
    <property type="entry name" value="RNase_III"/>
</dbReference>
<keyword evidence="9" id="KW-0460">Magnesium</keyword>
<dbReference type="GO" id="GO:0019843">
    <property type="term" value="F:rRNA binding"/>
    <property type="evidence" value="ECO:0007669"/>
    <property type="project" value="UniProtKB-KW"/>
</dbReference>
<keyword evidence="4 9" id="KW-0507">mRNA processing</keyword>
<comment type="subcellular location">
    <subcellularLocation>
        <location evidence="9">Cytoplasm</location>
    </subcellularLocation>
</comment>
<dbReference type="PANTHER" id="PTHR11207">
    <property type="entry name" value="RIBONUCLEASE III"/>
    <property type="match status" value="1"/>
</dbReference>
<comment type="caution">
    <text evidence="13">The sequence shown here is derived from an EMBL/GenBank/DDBJ whole genome shotgun (WGS) entry which is preliminary data.</text>
</comment>
<dbReference type="EC" id="3.1.26.3" evidence="9"/>
<feature type="binding site" evidence="9">
    <location>
        <position position="121"/>
    </location>
    <ligand>
        <name>Mg(2+)</name>
        <dbReference type="ChEBI" id="CHEBI:18420"/>
    </ligand>
</feature>
<evidence type="ECO:0000256" key="6">
    <source>
        <dbReference type="ARBA" id="ARBA00022759"/>
    </source>
</evidence>
<sequence length="231" mass="26168">MSRENEFVTLQSTLGIQFKKQKLLRLALIHRSYLNEHGEEKENNERLEFLGDAVIELVVTEYLFEHYPEKPEGELTILRSALVKKDHLAEIARRLQLGSYILLSKGEEKSGGREKNYLLANAFEALIGAMYLDAGIKKTAHFIEMQVLSGLDIILTQNLHIDAKSLFQERAQSIAETTPEYKVLEESGPDHNKSFVMGVYLDQDLIAKGQGPSKQQAEQAAARNALQVKKW</sequence>
<protein>
    <recommendedName>
        <fullName evidence="9">Ribonuclease 3</fullName>
        <ecNumber evidence="9">3.1.26.3</ecNumber>
    </recommendedName>
    <alternativeName>
        <fullName evidence="9">Ribonuclease III</fullName>
        <shortName evidence="9">RNase III</shortName>
    </alternativeName>
</protein>
<comment type="subunit">
    <text evidence="9">Homodimer.</text>
</comment>
<keyword evidence="3 9" id="KW-0698">rRNA processing</keyword>
<feature type="binding site" evidence="9">
    <location>
        <position position="124"/>
    </location>
    <ligand>
        <name>Mg(2+)</name>
        <dbReference type="ChEBI" id="CHEBI:18420"/>
    </ligand>
</feature>
<dbReference type="FunFam" id="1.10.1520.10:FF:000001">
    <property type="entry name" value="Ribonuclease 3"/>
    <property type="match status" value="1"/>
</dbReference>
<keyword evidence="9" id="KW-0819">tRNA processing</keyword>
<feature type="active site" evidence="9">
    <location>
        <position position="52"/>
    </location>
</feature>
<dbReference type="GO" id="GO:0008033">
    <property type="term" value="P:tRNA processing"/>
    <property type="evidence" value="ECO:0007669"/>
    <property type="project" value="UniProtKB-KW"/>
</dbReference>
<keyword evidence="5 9" id="KW-0540">Nuclease</keyword>
<feature type="region of interest" description="Disordered" evidence="10">
    <location>
        <begin position="211"/>
        <end position="231"/>
    </location>
</feature>
<evidence type="ECO:0000259" key="11">
    <source>
        <dbReference type="PROSITE" id="PS50137"/>
    </source>
</evidence>
<keyword evidence="9" id="KW-0699">rRNA-binding</keyword>
<dbReference type="Proteomes" id="UP000177614">
    <property type="component" value="Unassembled WGS sequence"/>
</dbReference>
<dbReference type="GO" id="GO:0005737">
    <property type="term" value="C:cytoplasm"/>
    <property type="evidence" value="ECO:0007669"/>
    <property type="project" value="UniProtKB-SubCell"/>
</dbReference>
<dbReference type="GO" id="GO:0004525">
    <property type="term" value="F:ribonuclease III activity"/>
    <property type="evidence" value="ECO:0007669"/>
    <property type="project" value="UniProtKB-UniRule"/>
</dbReference>
<evidence type="ECO:0000256" key="3">
    <source>
        <dbReference type="ARBA" id="ARBA00022552"/>
    </source>
</evidence>
<dbReference type="GO" id="GO:0010468">
    <property type="term" value="P:regulation of gene expression"/>
    <property type="evidence" value="ECO:0007669"/>
    <property type="project" value="TreeGrafter"/>
</dbReference>
<gene>
    <name evidence="9" type="primary">rnc</name>
    <name evidence="13" type="ORF">A2V81_02515</name>
</gene>
<feature type="active site" evidence="9">
    <location>
        <position position="124"/>
    </location>
</feature>
<keyword evidence="9" id="KW-0479">Metal-binding</keyword>
<reference evidence="13 14" key="1">
    <citation type="journal article" date="2016" name="Nat. Commun.">
        <title>Thousands of microbial genomes shed light on interconnected biogeochemical processes in an aquifer system.</title>
        <authorList>
            <person name="Anantharaman K."/>
            <person name="Brown C.T."/>
            <person name="Hug L.A."/>
            <person name="Sharon I."/>
            <person name="Castelle C.J."/>
            <person name="Probst A.J."/>
            <person name="Thomas B.C."/>
            <person name="Singh A."/>
            <person name="Wilkins M.J."/>
            <person name="Karaoz U."/>
            <person name="Brodie E.L."/>
            <person name="Williams K.H."/>
            <person name="Hubbard S.S."/>
            <person name="Banfield J.F."/>
        </authorList>
    </citation>
    <scope>NUCLEOTIDE SEQUENCE [LARGE SCALE GENOMIC DNA]</scope>
</reference>
<dbReference type="SMART" id="SM00535">
    <property type="entry name" value="RIBOc"/>
    <property type="match status" value="1"/>
</dbReference>
<comment type="cofactor">
    <cofactor evidence="9">
        <name>Mg(2+)</name>
        <dbReference type="ChEBI" id="CHEBI:18420"/>
    </cofactor>
</comment>
<feature type="domain" description="DRBM" evidence="11">
    <location>
        <begin position="162"/>
        <end position="227"/>
    </location>
</feature>
<evidence type="ECO:0000256" key="2">
    <source>
        <dbReference type="ARBA" id="ARBA00010183"/>
    </source>
</evidence>
<keyword evidence="7 9" id="KW-0378">Hydrolase</keyword>
<dbReference type="Gene3D" id="1.10.1520.10">
    <property type="entry name" value="Ribonuclease III domain"/>
    <property type="match status" value="1"/>
</dbReference>
<dbReference type="GO" id="GO:0006364">
    <property type="term" value="P:rRNA processing"/>
    <property type="evidence" value="ECO:0007669"/>
    <property type="project" value="UniProtKB-UniRule"/>
</dbReference>
<dbReference type="InterPro" id="IPR000999">
    <property type="entry name" value="RNase_III_dom"/>
</dbReference>
<evidence type="ECO:0000256" key="9">
    <source>
        <dbReference type="HAMAP-Rule" id="MF_00104"/>
    </source>
</evidence>
<evidence type="ECO:0000256" key="1">
    <source>
        <dbReference type="ARBA" id="ARBA00000109"/>
    </source>
</evidence>
<evidence type="ECO:0000256" key="4">
    <source>
        <dbReference type="ARBA" id="ARBA00022664"/>
    </source>
</evidence>
<evidence type="ECO:0000256" key="7">
    <source>
        <dbReference type="ARBA" id="ARBA00022801"/>
    </source>
</evidence>
<proteinExistence type="inferred from homology"/>
<dbReference type="GO" id="GO:0003725">
    <property type="term" value="F:double-stranded RNA binding"/>
    <property type="evidence" value="ECO:0007669"/>
    <property type="project" value="TreeGrafter"/>
</dbReference>
<feature type="domain" description="RNase III" evidence="12">
    <location>
        <begin position="7"/>
        <end position="135"/>
    </location>
</feature>
<keyword evidence="9" id="KW-0963">Cytoplasm</keyword>
<dbReference type="PROSITE" id="PS50137">
    <property type="entry name" value="DS_RBD"/>
    <property type="match status" value="1"/>
</dbReference>
<dbReference type="AlphaFoldDB" id="A0A1F4XLA7"/>
<dbReference type="EMBL" id="MEWR01000008">
    <property type="protein sequence ID" value="OGC82374.1"/>
    <property type="molecule type" value="Genomic_DNA"/>
</dbReference>